<reference evidence="5 6" key="1">
    <citation type="submission" date="2016-10" db="EMBL/GenBank/DDBJ databases">
        <title>Rodentibacter gen. nov. and new species.</title>
        <authorList>
            <person name="Christensen H."/>
        </authorList>
    </citation>
    <scope>NUCLEOTIDE SEQUENCE [LARGE SCALE GENOMIC DNA]</scope>
    <source>
        <strain evidence="5 6">1998236014</strain>
    </source>
</reference>
<accession>A0ABX3KYM8</accession>
<gene>
    <name evidence="5" type="ORF">BKG89_04985</name>
</gene>
<dbReference type="InterPro" id="IPR004821">
    <property type="entry name" value="Cyt_trans-like"/>
</dbReference>
<dbReference type="RefSeq" id="WP_077463084.1">
    <property type="nucleotide sequence ID" value="NZ_MLAA01000021.1"/>
</dbReference>
<protein>
    <recommendedName>
        <fullName evidence="3">[Citrate [pro-3S]-lyase] ligase</fullName>
        <ecNumber evidence="3">6.2.1.22</ecNumber>
    </recommendedName>
</protein>
<evidence type="ECO:0000256" key="2">
    <source>
        <dbReference type="ARBA" id="ARBA00022840"/>
    </source>
</evidence>
<dbReference type="Pfam" id="PF00583">
    <property type="entry name" value="Acetyltransf_1"/>
    <property type="match status" value="1"/>
</dbReference>
<feature type="domain" description="N-acetyltransferase" evidence="4">
    <location>
        <begin position="1"/>
        <end position="128"/>
    </location>
</feature>
<dbReference type="NCBIfam" id="TIGR00125">
    <property type="entry name" value="cyt_tran_rel"/>
    <property type="match status" value="1"/>
</dbReference>
<evidence type="ECO:0000256" key="1">
    <source>
        <dbReference type="ARBA" id="ARBA00022741"/>
    </source>
</evidence>
<dbReference type="PANTHER" id="PTHR40599">
    <property type="entry name" value="[CITRATE [PRO-3S]-LYASE] LIGASE"/>
    <property type="match status" value="1"/>
</dbReference>
<dbReference type="NCBIfam" id="TIGR00124">
    <property type="entry name" value="cit_ly_ligase"/>
    <property type="match status" value="1"/>
</dbReference>
<dbReference type="GO" id="GO:0016874">
    <property type="term" value="F:ligase activity"/>
    <property type="evidence" value="ECO:0007669"/>
    <property type="project" value="UniProtKB-KW"/>
</dbReference>
<keyword evidence="6" id="KW-1185">Reference proteome</keyword>
<dbReference type="InterPro" id="IPR013166">
    <property type="entry name" value="Citrate_lyase_ligase_C"/>
</dbReference>
<evidence type="ECO:0000256" key="3">
    <source>
        <dbReference type="PIRNR" id="PIRNR005751"/>
    </source>
</evidence>
<name>A0ABX3KYM8_9PAST</name>
<keyword evidence="1 3" id="KW-0547">Nucleotide-binding</keyword>
<dbReference type="Gene3D" id="3.40.50.620">
    <property type="entry name" value="HUPs"/>
    <property type="match status" value="1"/>
</dbReference>
<dbReference type="EC" id="6.2.1.22" evidence="3"/>
<dbReference type="SMART" id="SM00764">
    <property type="entry name" value="Citrate_ly_lig"/>
    <property type="match status" value="1"/>
</dbReference>
<comment type="caution">
    <text evidence="5">The sequence shown here is derived from an EMBL/GenBank/DDBJ whole genome shotgun (WGS) entry which is preliminary data.</text>
</comment>
<dbReference type="PANTHER" id="PTHR40599:SF1">
    <property type="entry name" value="[CITRATE [PRO-3S]-LYASE] LIGASE"/>
    <property type="match status" value="1"/>
</dbReference>
<evidence type="ECO:0000313" key="5">
    <source>
        <dbReference type="EMBL" id="OOF69894.1"/>
    </source>
</evidence>
<proteinExistence type="predicted"/>
<keyword evidence="3 5" id="KW-0436">Ligase</keyword>
<sequence length="350" mass="39982">MTEYAIGKISPNDKKSLARIEQLLEQEGIRRDPHLDYVCAVFNQESDIIATGSCFGNTLRCLAVAKEHQGKGLMNRIITHLINIQMERGHSHLFLYTKADSAKFFQDLGFYEITQIPRQIAFMENRRNGFQHYLKRLQSAVNISSNLKIAALVMNCNPFTLGHQFLIEKAAQENDIVHVFIVSEEQSLFPFNTRKALVIKGTAHLPNVICHESGSYIISQNTFPSYFQESEDAVIESNAKIDLQIFIQIAKALGIKRRYVGSEPFSRVTHIYNQIMQTTLPEKDIECIEVERRTIDGQIISASKVRQAIKLKDFERVKQLVPATTYQFLTSDEAKTIIQNIQNTENVVHY</sequence>
<dbReference type="InterPro" id="IPR016181">
    <property type="entry name" value="Acyl_CoA_acyltransferase"/>
</dbReference>
<comment type="function">
    <text evidence="3">Acetylation of prosthetic group (2-(5''-phosphoribosyl)-3'-dephosphocoenzyme-A) of the gamma subunit of citrate lyase.</text>
</comment>
<dbReference type="InterPro" id="IPR014729">
    <property type="entry name" value="Rossmann-like_a/b/a_fold"/>
</dbReference>
<organism evidence="5 6">
    <name type="scientific">Rodentibacter caecimuris</name>
    <dbReference type="NCBI Taxonomy" id="1796644"/>
    <lineage>
        <taxon>Bacteria</taxon>
        <taxon>Pseudomonadati</taxon>
        <taxon>Pseudomonadota</taxon>
        <taxon>Gammaproteobacteria</taxon>
        <taxon>Pasteurellales</taxon>
        <taxon>Pasteurellaceae</taxon>
        <taxon>Rodentibacter</taxon>
    </lineage>
</organism>
<dbReference type="SUPFAM" id="SSF52374">
    <property type="entry name" value="Nucleotidylyl transferase"/>
    <property type="match status" value="1"/>
</dbReference>
<dbReference type="PIRSF" id="PIRSF005751">
    <property type="entry name" value="Acet_citr_lig"/>
    <property type="match status" value="1"/>
</dbReference>
<evidence type="ECO:0000259" key="4">
    <source>
        <dbReference type="PROSITE" id="PS51186"/>
    </source>
</evidence>
<dbReference type="Pfam" id="PF08218">
    <property type="entry name" value="Citrate_ly_lig"/>
    <property type="match status" value="1"/>
</dbReference>
<dbReference type="InterPro" id="IPR000182">
    <property type="entry name" value="GNAT_dom"/>
</dbReference>
<keyword evidence="2 3" id="KW-0067">ATP-binding</keyword>
<dbReference type="EMBL" id="MLAA01000021">
    <property type="protein sequence ID" value="OOF69894.1"/>
    <property type="molecule type" value="Genomic_DNA"/>
</dbReference>
<dbReference type="Gene3D" id="3.40.630.30">
    <property type="match status" value="1"/>
</dbReference>
<evidence type="ECO:0000313" key="6">
    <source>
        <dbReference type="Proteomes" id="UP000188820"/>
    </source>
</evidence>
<dbReference type="PROSITE" id="PS51186">
    <property type="entry name" value="GNAT"/>
    <property type="match status" value="1"/>
</dbReference>
<comment type="catalytic activity">
    <reaction evidence="3">
        <text>holo-[citrate lyase ACP] + acetate + ATP = acetyl-[citrate lyase ACP] + AMP + diphosphate</text>
        <dbReference type="Rhea" id="RHEA:23788"/>
        <dbReference type="Rhea" id="RHEA-COMP:10158"/>
        <dbReference type="Rhea" id="RHEA-COMP:13710"/>
        <dbReference type="ChEBI" id="CHEBI:30089"/>
        <dbReference type="ChEBI" id="CHEBI:30616"/>
        <dbReference type="ChEBI" id="CHEBI:33019"/>
        <dbReference type="ChEBI" id="CHEBI:82683"/>
        <dbReference type="ChEBI" id="CHEBI:137976"/>
        <dbReference type="ChEBI" id="CHEBI:456215"/>
        <dbReference type="EC" id="6.2.1.22"/>
    </reaction>
</comment>
<dbReference type="CDD" id="cd02169">
    <property type="entry name" value="Citrate_lyase_ligase"/>
    <property type="match status" value="1"/>
</dbReference>
<dbReference type="SUPFAM" id="SSF55729">
    <property type="entry name" value="Acyl-CoA N-acyltransferases (Nat)"/>
    <property type="match status" value="1"/>
</dbReference>
<dbReference type="Proteomes" id="UP000188820">
    <property type="component" value="Unassembled WGS sequence"/>
</dbReference>
<dbReference type="InterPro" id="IPR005216">
    <property type="entry name" value="Citrate_lyase_ligase"/>
</dbReference>